<dbReference type="Proteomes" id="UP000286415">
    <property type="component" value="Unassembled WGS sequence"/>
</dbReference>
<gene>
    <name evidence="1" type="ORF">CSKR_203978</name>
</gene>
<accession>A0A8T1MQ53</accession>
<reference evidence="1 2" key="1">
    <citation type="journal article" date="2018" name="Biotechnol. Adv.">
        <title>Improved genomic resources and new bioinformatic workflow for the carcinogenic parasite Clonorchis sinensis: Biotechnological implications.</title>
        <authorList>
            <person name="Wang D."/>
            <person name="Korhonen P.K."/>
            <person name="Gasser R.B."/>
            <person name="Young N.D."/>
        </authorList>
    </citation>
    <scope>NUCLEOTIDE SEQUENCE [LARGE SCALE GENOMIC DNA]</scope>
    <source>
        <strain evidence="1">Cs-k2</strain>
    </source>
</reference>
<keyword evidence="2" id="KW-1185">Reference proteome</keyword>
<sequence length="131" mass="14664">MPSGTEGNEETFLSRVKNRSDIQPPFNQGASFGFGFDGFSFVFFFIDDKETTKWGPHVESKHLVSPPASNDYLLEIVVNTCLRRIAVPWCFHSVHTTPAMAISSTGVPDRNGTSVTIQKFLKDYRIETRCG</sequence>
<dbReference type="EMBL" id="NIRI02000042">
    <property type="protein sequence ID" value="KAG5451006.1"/>
    <property type="molecule type" value="Genomic_DNA"/>
</dbReference>
<organism evidence="1 2">
    <name type="scientific">Clonorchis sinensis</name>
    <name type="common">Chinese liver fluke</name>
    <dbReference type="NCBI Taxonomy" id="79923"/>
    <lineage>
        <taxon>Eukaryota</taxon>
        <taxon>Metazoa</taxon>
        <taxon>Spiralia</taxon>
        <taxon>Lophotrochozoa</taxon>
        <taxon>Platyhelminthes</taxon>
        <taxon>Trematoda</taxon>
        <taxon>Digenea</taxon>
        <taxon>Opisthorchiida</taxon>
        <taxon>Opisthorchiata</taxon>
        <taxon>Opisthorchiidae</taxon>
        <taxon>Clonorchis</taxon>
    </lineage>
</organism>
<dbReference type="AlphaFoldDB" id="A0A8T1MQ53"/>
<protein>
    <submittedName>
        <fullName evidence="1">Uncharacterized protein</fullName>
    </submittedName>
</protein>
<comment type="caution">
    <text evidence="1">The sequence shown here is derived from an EMBL/GenBank/DDBJ whole genome shotgun (WGS) entry which is preliminary data.</text>
</comment>
<proteinExistence type="predicted"/>
<evidence type="ECO:0000313" key="2">
    <source>
        <dbReference type="Proteomes" id="UP000286415"/>
    </source>
</evidence>
<evidence type="ECO:0000313" key="1">
    <source>
        <dbReference type="EMBL" id="KAG5451006.1"/>
    </source>
</evidence>
<name>A0A8T1MQ53_CLOSI</name>
<reference evidence="1 2" key="2">
    <citation type="journal article" date="2021" name="Genomics">
        <title>High-quality reference genome for Clonorchis sinensis.</title>
        <authorList>
            <person name="Young N.D."/>
            <person name="Stroehlein A.J."/>
            <person name="Kinkar L."/>
            <person name="Wang T."/>
            <person name="Sohn W.M."/>
            <person name="Chang B.C.H."/>
            <person name="Kaur P."/>
            <person name="Weisz D."/>
            <person name="Dudchenko O."/>
            <person name="Aiden E.L."/>
            <person name="Korhonen P.K."/>
            <person name="Gasser R.B."/>
        </authorList>
    </citation>
    <scope>NUCLEOTIDE SEQUENCE [LARGE SCALE GENOMIC DNA]</scope>
    <source>
        <strain evidence="1">Cs-k2</strain>
    </source>
</reference>